<evidence type="ECO:0000313" key="2">
    <source>
        <dbReference type="Proteomes" id="UP000256718"/>
    </source>
</evidence>
<dbReference type="AlphaFoldDB" id="A0A7Z6RCR3"/>
<accession>A0A7Z6RCR3</accession>
<proteinExistence type="predicted"/>
<comment type="caution">
    <text evidence="1">The sequence shown here is derived from an EMBL/GenBank/DDBJ whole genome shotgun (WGS) entry which is preliminary data.</text>
</comment>
<evidence type="ECO:0000313" key="1">
    <source>
        <dbReference type="EMBL" id="RDY83336.1"/>
    </source>
</evidence>
<dbReference type="RefSeq" id="WP_001202059.1">
    <property type="nucleotide sequence ID" value="NZ_CHDK01000003.1"/>
</dbReference>
<sequence length="144" mass="16486">MRALKKLIEGNLSSLGLIELIDDRHDKFGGYYLLYSLSLTAITPEFSESGTLDIEVSFNDYQELTYELGKYSTPFYVNSKDELKCLLEGIVDLPLPFSVSYKPIKEVTWDRYIVSIDGVETTRIIELVKMIKVLEDYLSQVLRG</sequence>
<protein>
    <submittedName>
        <fullName evidence="1">Uncharacterized protein</fullName>
    </submittedName>
</protein>
<gene>
    <name evidence="1" type="ORF">C4618_04415</name>
</gene>
<dbReference type="EMBL" id="QHGZ01000115">
    <property type="protein sequence ID" value="RDY83336.1"/>
    <property type="molecule type" value="Genomic_DNA"/>
</dbReference>
<dbReference type="Proteomes" id="UP000256718">
    <property type="component" value="Unassembled WGS sequence"/>
</dbReference>
<organism evidence="1 2">
    <name type="scientific">Streptococcus agalactiae</name>
    <dbReference type="NCBI Taxonomy" id="1311"/>
    <lineage>
        <taxon>Bacteria</taxon>
        <taxon>Bacillati</taxon>
        <taxon>Bacillota</taxon>
        <taxon>Bacilli</taxon>
        <taxon>Lactobacillales</taxon>
        <taxon>Streptococcaceae</taxon>
        <taxon>Streptococcus</taxon>
    </lineage>
</organism>
<name>A0A7Z6RCR3_STRAG</name>
<reference evidence="1 2" key="1">
    <citation type="journal article" date="2018" name="Emerg. Microbes Infect.">
        <title>Phenotypic and molecular analysis of nontypeable Group B streptococci: identification of cps2a and hybrid cps2a/cps5 Group B streptococcal capsule gene clusters.</title>
        <authorList>
            <person name="Alhhazmi A."/>
            <person name="Tyrrell G.J."/>
        </authorList>
    </citation>
    <scope>NUCLEOTIDE SEQUENCE [LARGE SCALE GENOMIC DNA]</scope>
    <source>
        <strain evidence="1 2">PLGBS17</strain>
    </source>
</reference>